<evidence type="ECO:0000256" key="1">
    <source>
        <dbReference type="SAM" id="MobiDB-lite"/>
    </source>
</evidence>
<organism evidence="2 3">
    <name type="scientific">Colletotrichum fructicola (strain Nara gc5)</name>
    <name type="common">Anthracnose fungus</name>
    <name type="synonym">Colletotrichum gloeosporioides (strain Nara gc5)</name>
    <dbReference type="NCBI Taxonomy" id="1213859"/>
    <lineage>
        <taxon>Eukaryota</taxon>
        <taxon>Fungi</taxon>
        <taxon>Dikarya</taxon>
        <taxon>Ascomycota</taxon>
        <taxon>Pezizomycotina</taxon>
        <taxon>Sordariomycetes</taxon>
        <taxon>Hypocreomycetidae</taxon>
        <taxon>Glomerellales</taxon>
        <taxon>Glomerellaceae</taxon>
        <taxon>Colletotrichum</taxon>
        <taxon>Colletotrichum gloeosporioides species complex</taxon>
    </lineage>
</organism>
<dbReference type="EMBL" id="ANPB02000004">
    <property type="protein sequence ID" value="KAF4484109.1"/>
    <property type="molecule type" value="Genomic_DNA"/>
</dbReference>
<keyword evidence="3" id="KW-1185">Reference proteome</keyword>
<comment type="caution">
    <text evidence="2">The sequence shown here is derived from an EMBL/GenBank/DDBJ whole genome shotgun (WGS) entry which is preliminary data.</text>
</comment>
<protein>
    <submittedName>
        <fullName evidence="2">Uncharacterized protein</fullName>
    </submittedName>
</protein>
<evidence type="ECO:0000313" key="3">
    <source>
        <dbReference type="Proteomes" id="UP000011096"/>
    </source>
</evidence>
<reference evidence="2 3" key="2">
    <citation type="submission" date="2020-04" db="EMBL/GenBank/DDBJ databases">
        <title>Genome sequencing and assembly of multiple isolates from the Colletotrichum gloeosporioides species complex.</title>
        <authorList>
            <person name="Gan P."/>
            <person name="Shirasu K."/>
        </authorList>
    </citation>
    <scope>NUCLEOTIDE SEQUENCE [LARGE SCALE GENOMIC DNA]</scope>
    <source>
        <strain evidence="2 3">Nara gc5</strain>
    </source>
</reference>
<dbReference type="GeneID" id="43604088"/>
<feature type="compositionally biased region" description="Basic and acidic residues" evidence="1">
    <location>
        <begin position="228"/>
        <end position="241"/>
    </location>
</feature>
<name>A0A7J6J5F0_COLFN</name>
<dbReference type="Proteomes" id="UP000011096">
    <property type="component" value="Unassembled WGS sequence"/>
</dbReference>
<accession>A0A7J6J5F0</accession>
<dbReference type="AlphaFoldDB" id="A0A7J6J5F0"/>
<gene>
    <name evidence="2" type="ORF">CGGC5_v006969</name>
</gene>
<reference evidence="2 3" key="1">
    <citation type="submission" date="2012-08" db="EMBL/GenBank/DDBJ databases">
        <authorList>
            <person name="Gan P.H.P."/>
            <person name="Ikeda K."/>
            <person name="Irieda H."/>
            <person name="Narusaka M."/>
            <person name="O'Connell R.J."/>
            <person name="Narusaka Y."/>
            <person name="Takano Y."/>
            <person name="Kubo Y."/>
            <person name="Shirasu K."/>
        </authorList>
    </citation>
    <scope>NUCLEOTIDE SEQUENCE [LARGE SCALE GENOMIC DNA]</scope>
    <source>
        <strain evidence="2 3">Nara gc5</strain>
    </source>
</reference>
<dbReference type="InParanoid" id="A0A7J6J5F0"/>
<dbReference type="RefSeq" id="XP_031883190.1">
    <property type="nucleotide sequence ID" value="XM_032019864.1"/>
</dbReference>
<proteinExistence type="predicted"/>
<dbReference type="OrthoDB" id="4487429at2759"/>
<sequence>MEICYDAYDPSYAPPTPPKRSNIFNGSGYLVVRLSTGDIVVSHPSAVDLVYLGLPRTHDTCISTPAVEDALATRMLRLGAPWWPSWATYITHRKRLDDEGVMYDFHHPPDTHVGYPSTGGVWVVRFSPDIPSVVVVNSEGRSDEPRRTFPLTPEGWHRRMEMVLSMNEKCEVIRDFGGVFFESVEECGYIATDLESGREMFGMFEPLLRRMEDDGYAYNWNTAQGAKRDDELESDDVHRDGGTSVGDGRRGCVVS</sequence>
<feature type="region of interest" description="Disordered" evidence="1">
    <location>
        <begin position="228"/>
        <end position="255"/>
    </location>
</feature>
<evidence type="ECO:0000313" key="2">
    <source>
        <dbReference type="EMBL" id="KAF4484109.1"/>
    </source>
</evidence>